<gene>
    <name evidence="2" type="ORF">LAD12857_15430</name>
</gene>
<evidence type="ECO:0000313" key="3">
    <source>
        <dbReference type="Proteomes" id="UP001419084"/>
    </source>
</evidence>
<dbReference type="InterPro" id="IPR025093">
    <property type="entry name" value="DUF4020"/>
</dbReference>
<dbReference type="Gene3D" id="3.40.50.1220">
    <property type="entry name" value="TPP-binding domain"/>
    <property type="match status" value="1"/>
</dbReference>
<dbReference type="InterPro" id="IPR029035">
    <property type="entry name" value="DHS-like_NAD/FAD-binding_dom"/>
</dbReference>
<protein>
    <recommendedName>
        <fullName evidence="1">DUF4020 domain-containing protein</fullName>
    </recommendedName>
</protein>
<feature type="domain" description="DUF4020" evidence="1">
    <location>
        <begin position="1024"/>
        <end position="1095"/>
    </location>
</feature>
<organism evidence="2 3">
    <name type="scientific">Lacrimispora amygdalina</name>
    <dbReference type="NCBI Taxonomy" id="253257"/>
    <lineage>
        <taxon>Bacteria</taxon>
        <taxon>Bacillati</taxon>
        <taxon>Bacillota</taxon>
        <taxon>Clostridia</taxon>
        <taxon>Lachnospirales</taxon>
        <taxon>Lachnospiraceae</taxon>
        <taxon>Lacrimispora</taxon>
    </lineage>
</organism>
<dbReference type="SUPFAM" id="SSF52467">
    <property type="entry name" value="DHS-like NAD/FAD-binding domain"/>
    <property type="match status" value="1"/>
</dbReference>
<evidence type="ECO:0000259" key="1">
    <source>
        <dbReference type="Pfam" id="PF13212"/>
    </source>
</evidence>
<dbReference type="Proteomes" id="UP001419084">
    <property type="component" value="Unassembled WGS sequence"/>
</dbReference>
<dbReference type="EMBL" id="BRPJ01000030">
    <property type="protein sequence ID" value="GLB29620.1"/>
    <property type="molecule type" value="Genomic_DNA"/>
</dbReference>
<comment type="caution">
    <text evidence="2">The sequence shown here is derived from an EMBL/GenBank/DDBJ whole genome shotgun (WGS) entry which is preliminary data.</text>
</comment>
<reference evidence="2 3" key="1">
    <citation type="journal article" date="2024" name="Int. J. Syst. Evol. Microbiol.">
        <title>Lacrimispora brassicae sp. nov. isolated from fermented cabbage, and proposal of Clostridium indicum Gundawar et al. 2019 and Clostridium methoxybenzovorans Mechichi et al. 1999 as heterotypic synonyms of Lacrimispora amygdalina (Parshina et al. 2003) Haas and Blanchard 2020 and Lacrimispora indolis (McClung and McCoy 1957) Haas and Blanchard 2020, respectively.</title>
        <authorList>
            <person name="Kobayashi H."/>
            <person name="Tanizawa Y."/>
            <person name="Sakamoto M."/>
            <person name="Ohkuma M."/>
            <person name="Tohno M."/>
        </authorList>
    </citation>
    <scope>NUCLEOTIDE SEQUENCE [LARGE SCALE GENOMIC DNA]</scope>
    <source>
        <strain evidence="2 3">DSM 12857</strain>
    </source>
</reference>
<proteinExistence type="predicted"/>
<name>A0ABQ5M3X1_9FIRM</name>
<dbReference type="Pfam" id="PF13289">
    <property type="entry name" value="SIR2_2"/>
    <property type="match status" value="1"/>
</dbReference>
<dbReference type="Pfam" id="PF13212">
    <property type="entry name" value="DUF4020"/>
    <property type="match status" value="1"/>
</dbReference>
<accession>A0ABQ5M3X1</accession>
<evidence type="ECO:0000313" key="2">
    <source>
        <dbReference type="EMBL" id="GLB29620.1"/>
    </source>
</evidence>
<keyword evidence="3" id="KW-1185">Reference proteome</keyword>
<sequence>MPIIMNVDFPQPLFDAIASNSLVVFAGAGVSVAKPSNLMSFQSLAEQIASWTGQQAPAKELDTFLGKLEHDGVLVHESAAQILRNESGEPNSLHKNLVRLFSLPTEIRIITTNFDLLFEQALELSGELKDITVFSAPALPRGSTFKGIVHVHGDINHANDMVLTDSDFGRAYLTEGWARRFLVDVFMNYTILFIGYSYDDTVMKYLTRAMPVNSDHPKYILVGDNEDNSKWSYLNIKPIFFKNDKMDFINEYDSVEGLANRLSRGILDWNQRMKQLALEDPPNDVDFVTEFLQAMDRNYLVKTFVETTQDPNWFSFLAKEGMLASLCGSQKLSERDRILMRWCVDHFIDTDDGLLGFLATHDFSCNRDIAGSLGWALCEQKQLPNELFAKWIGVLFGREERLLDDNMVLLLLQECVKRDLKQLAMLLFSSLIRIELKGKSGGILASLNPENPPGYEAYCDITTEPYCVEEAWKTCFCENLLFFANPLIELIFDKMEQWTIQGSLWELNILKESDIAWNRQNLVRQRMEEDTEVDGYRMESAAYHLVTICRECMTFLLSTQTENHLHYSQRMMSANSPLLRRLGIYSLARTPLLTSDKIVQYLMDKLSIARSTEKTELYLLFQMNYPTLSDGMKTQVLDRIQKDAGKAHIEKEEYADRDVYEWVHWLLRVCKNQGNLQLVAAELSKKYPHWIPQENPDLFMWSSSCFINQSSPISVEELLSSPPSDNLNIMLHFDDHSFEGPDREGLKIVISEAIQKDMGWSLQLAHCLTDGKLFETDLWDTLLQAWKNSDELTSQIVSLIPFLENPTVLEGRVKNCAAILLQCAEKSDNLSEEVIKTMHDVSEKMLRTKSLQGTTDIGEDRMICAINSTTGTLCEFWIREVSLLKARDLERRLSDTFKALFEELISNPNEIGRQSRPILCSQYSFLSTLDYHWSKENILPLFLSEDDELFLEAWHGFLSWGRIHMKIAEDIEQPFVEALNRFSLFSEDYQKRYTHHLTVLMIYFCEQPMGNLISQLFSIGGLKTRTEFAHQVDASLQSMNEEATRTLWNRWLKLYWEKRILQIPMALDDEEINIMIDWLQFLGPVFSEAVDIAIKMRPTKNLRHRILYNFKDNPIVKGQFNAVAKLLQFLAPHCTSYEYSYFMNIYDALEGVDTDVQLGLESVMVECGISRKG</sequence>
<dbReference type="RefSeq" id="WP_346064954.1">
    <property type="nucleotide sequence ID" value="NZ_BRPJ01000030.1"/>
</dbReference>